<dbReference type="GO" id="GO:0032259">
    <property type="term" value="P:methylation"/>
    <property type="evidence" value="ECO:0007669"/>
    <property type="project" value="UniProtKB-KW"/>
</dbReference>
<evidence type="ECO:0000256" key="4">
    <source>
        <dbReference type="SAM" id="MobiDB-lite"/>
    </source>
</evidence>
<evidence type="ECO:0000256" key="3">
    <source>
        <dbReference type="ARBA" id="ARBA00022679"/>
    </source>
</evidence>
<feature type="domain" description="DNA methylase N-4/N-6" evidence="5">
    <location>
        <begin position="159"/>
        <end position="486"/>
    </location>
</feature>
<protein>
    <submittedName>
        <fullName evidence="6">Site-specific DNA-methyltransferase</fullName>
    </submittedName>
</protein>
<dbReference type="SUPFAM" id="SSF53335">
    <property type="entry name" value="S-adenosyl-L-methionine-dependent methyltransferases"/>
    <property type="match status" value="1"/>
</dbReference>
<dbReference type="GO" id="GO:0003677">
    <property type="term" value="F:DNA binding"/>
    <property type="evidence" value="ECO:0007669"/>
    <property type="project" value="InterPro"/>
</dbReference>
<proteinExistence type="inferred from homology"/>
<evidence type="ECO:0000256" key="2">
    <source>
        <dbReference type="ARBA" id="ARBA00022603"/>
    </source>
</evidence>
<reference evidence="6 7" key="1">
    <citation type="submission" date="2019-01" db="EMBL/GenBank/DDBJ databases">
        <title>Lactibacter flavus gen. nov., sp. nov., a novel bacterium of the family Propionibacteriaceae isolated from raw milk and dairy products.</title>
        <authorList>
            <person name="Huptas C."/>
            <person name="Wenning M."/>
            <person name="Breitenwieser F."/>
            <person name="Doll E."/>
            <person name="Von Neubeck M."/>
            <person name="Busse H.-J."/>
            <person name="Scherer S."/>
        </authorList>
    </citation>
    <scope>NUCLEOTIDE SEQUENCE [LARGE SCALE GENOMIC DNA]</scope>
    <source>
        <strain evidence="6 7">DSM 22130</strain>
    </source>
</reference>
<dbReference type="Proteomes" id="UP000291933">
    <property type="component" value="Unassembled WGS sequence"/>
</dbReference>
<evidence type="ECO:0000256" key="1">
    <source>
        <dbReference type="ARBA" id="ARBA00006594"/>
    </source>
</evidence>
<dbReference type="EMBL" id="SDMR01000014">
    <property type="protein sequence ID" value="TBT94388.1"/>
    <property type="molecule type" value="Genomic_DNA"/>
</dbReference>
<feature type="region of interest" description="Disordered" evidence="4">
    <location>
        <begin position="322"/>
        <end position="350"/>
    </location>
</feature>
<gene>
    <name evidence="6" type="ORF">ET996_11175</name>
</gene>
<sequence>MARKPATPKGPTPIESIVHDDKRSNIPTADAQDFVPPEVEAMQRVAYDRDPSLDPQLIWRGKYPDDRLDAAGALGVDAPPIYIQEKIDPRVLVENLRRTTERAEDEPELTLFDAFDGLDELDAVDFYRHQANWSNRMILGDSLQVMASLAERESLRGKVQMIYIDPPYGIKFGSNWQVSARQRDVKDGKISDAAREAEQIKAFRDTWELGIHSYLGYLRDRLIAARELLTESGSCFVQIGDENVHLVRSLMDEVFGAENFVAQVMFSTTSGFTQARTLPRSGDFVLWYARHEPRVKYRTVWRESKDRQGYDWLHLADGTTRGKTAAEKRGQAELPSDSRVYKPGDLQSQGAATVPQPFIFRGRTYSPGASSHWKASFPLGMARLALADRIHVARNSIQFIRYESDFGWQPQTTSWTDTATGSFTDEKLYVVQTNTKVIERCLMMCTDPGDLVLDPTCGSGTTALVAEQWGRRWITIDTSRVALALARQRLMGAKFPFYLLADSDKGRAKEQQVTQKLAPPASVSNDMRHGFVYERVQHITLKSIANNPDIVEGMSREQIDAAIKKHADFELLYDRPYEDRGVVRVTGPFTVESLSPHRSLAFAGGEQGRPASEIAAETDGSGTSFEQTILENLRRAGVQNGRTAERIKFESLDPHAGTYVQAIGEGTSGEASLRVGVAIGPQYGIVSPAFVKDAAREAIRAGDVDLLCVLAFAFDPQATGVTTEQGVTVETADAGFAQVAGERQLGRVKVLLVRMNVDLLMGEDLKKTGAGNLFTVFGEPDIDVRSTGDDRVVVELRGVDVYDPATGEVRSHDTGRIALWMIDTDYNEESFFVRHCYFTGGGDPYKRLKTALKAEIDEDAWASLNSTVSRPFAKPTEGKIAVKVINDYGDEVMKVFEVG</sequence>
<dbReference type="PANTHER" id="PTHR13370:SF16">
    <property type="entry name" value="SITE-SPECIFIC DNA-METHYLTRANSFERASE (ADENINE-SPECIFIC)"/>
    <property type="match status" value="1"/>
</dbReference>
<comment type="similarity">
    <text evidence="1">Belongs to the N(4)/N(6)-methyltransferase family.</text>
</comment>
<keyword evidence="3 6" id="KW-0808">Transferase</keyword>
<dbReference type="InterPro" id="IPR002052">
    <property type="entry name" value="DNA_methylase_N6_adenine_CS"/>
</dbReference>
<keyword evidence="7" id="KW-1185">Reference proteome</keyword>
<comment type="caution">
    <text evidence="6">The sequence shown here is derived from an EMBL/GenBank/DDBJ whole genome shotgun (WGS) entry which is preliminary data.</text>
</comment>
<dbReference type="InterPro" id="IPR029063">
    <property type="entry name" value="SAM-dependent_MTases_sf"/>
</dbReference>
<dbReference type="RefSeq" id="WP_131172631.1">
    <property type="nucleotide sequence ID" value="NZ_FXTL01000014.1"/>
</dbReference>
<accession>A0A4Q9KJ33</accession>
<organism evidence="6 7">
    <name type="scientific">Propioniciclava tarda</name>
    <dbReference type="NCBI Taxonomy" id="433330"/>
    <lineage>
        <taxon>Bacteria</taxon>
        <taxon>Bacillati</taxon>
        <taxon>Actinomycetota</taxon>
        <taxon>Actinomycetes</taxon>
        <taxon>Propionibacteriales</taxon>
        <taxon>Propionibacteriaceae</taxon>
        <taxon>Propioniciclava</taxon>
    </lineage>
</organism>
<dbReference type="PROSITE" id="PS00092">
    <property type="entry name" value="N6_MTASE"/>
    <property type="match status" value="1"/>
</dbReference>
<keyword evidence="2 6" id="KW-0489">Methyltransferase</keyword>
<dbReference type="GO" id="GO:0005737">
    <property type="term" value="C:cytoplasm"/>
    <property type="evidence" value="ECO:0007669"/>
    <property type="project" value="TreeGrafter"/>
</dbReference>
<dbReference type="Pfam" id="PF01555">
    <property type="entry name" value="N6_N4_Mtase"/>
    <property type="match status" value="1"/>
</dbReference>
<dbReference type="OrthoDB" id="9773060at2"/>
<evidence type="ECO:0000259" key="5">
    <source>
        <dbReference type="Pfam" id="PF01555"/>
    </source>
</evidence>
<dbReference type="Gene3D" id="3.40.50.150">
    <property type="entry name" value="Vaccinia Virus protein VP39"/>
    <property type="match status" value="1"/>
</dbReference>
<dbReference type="InterPro" id="IPR002941">
    <property type="entry name" value="DNA_methylase_N4/N6"/>
</dbReference>
<feature type="region of interest" description="Disordered" evidence="4">
    <location>
        <begin position="1"/>
        <end position="31"/>
    </location>
</feature>
<dbReference type="PANTHER" id="PTHR13370">
    <property type="entry name" value="RNA METHYLASE-RELATED"/>
    <property type="match status" value="1"/>
</dbReference>
<name>A0A4Q9KJ33_PROTD</name>
<dbReference type="AlphaFoldDB" id="A0A4Q9KJ33"/>
<evidence type="ECO:0000313" key="7">
    <source>
        <dbReference type="Proteomes" id="UP000291933"/>
    </source>
</evidence>
<dbReference type="InterPro" id="IPR001091">
    <property type="entry name" value="RM_Methyltransferase"/>
</dbReference>
<dbReference type="GO" id="GO:0008170">
    <property type="term" value="F:N-methyltransferase activity"/>
    <property type="evidence" value="ECO:0007669"/>
    <property type="project" value="InterPro"/>
</dbReference>
<dbReference type="PRINTS" id="PR00508">
    <property type="entry name" value="S21N4MTFRASE"/>
</dbReference>
<evidence type="ECO:0000313" key="6">
    <source>
        <dbReference type="EMBL" id="TBT94388.1"/>
    </source>
</evidence>